<dbReference type="Proteomes" id="UP001241226">
    <property type="component" value="Chromosome 2"/>
</dbReference>
<reference evidence="1 2" key="1">
    <citation type="submission" date="2022-02" db="EMBL/GenBank/DDBJ databases">
        <title>Emergence and expansion in Europe of a Vibrio aestuarianus clonal complex pathogenic for oysters.</title>
        <authorList>
            <person name="Mesnil A."/>
            <person name="Travers M.-A."/>
        </authorList>
    </citation>
    <scope>NUCLEOTIDE SEQUENCE [LARGE SCALE GENOMIC DNA]</scope>
    <source>
        <strain evidence="1 2">U17</strain>
    </source>
</reference>
<accession>A0ABD7YSF3</accession>
<proteinExistence type="predicted"/>
<protein>
    <submittedName>
        <fullName evidence="1">Uncharacterized protein</fullName>
    </submittedName>
</protein>
<evidence type="ECO:0000313" key="2">
    <source>
        <dbReference type="Proteomes" id="UP001241226"/>
    </source>
</evidence>
<evidence type="ECO:0000313" key="1">
    <source>
        <dbReference type="EMBL" id="WGK87397.1"/>
    </source>
</evidence>
<name>A0ABD7YSF3_9VIBR</name>
<gene>
    <name evidence="1" type="ORF">PYE67_14860</name>
</gene>
<organism evidence="1 2">
    <name type="scientific">Vibrio aestuarianus</name>
    <dbReference type="NCBI Taxonomy" id="28171"/>
    <lineage>
        <taxon>Bacteria</taxon>
        <taxon>Pseudomonadati</taxon>
        <taxon>Pseudomonadota</taxon>
        <taxon>Gammaproteobacteria</taxon>
        <taxon>Vibrionales</taxon>
        <taxon>Vibrionaceae</taxon>
        <taxon>Vibrio</taxon>
    </lineage>
</organism>
<sequence length="151" mass="16723">MMKPNEHLEVLEVLGMCASKVTICNKLNKVHVRTQDLELRSLISKLIYEIQTTSNNTRVMAPKNMKNGVPSASKAIRYCESNLFEGEVGRMEEGSVTIEFNGKIVTATYTVIEDTLEVYLPDGSSRSTELRGLSPDSAAKTHLKVFAAKNT</sequence>
<dbReference type="AlphaFoldDB" id="A0ABD7YSF3"/>
<dbReference type="EMBL" id="CP118712">
    <property type="protein sequence ID" value="WGK87397.1"/>
    <property type="molecule type" value="Genomic_DNA"/>
</dbReference>
<dbReference type="RefSeq" id="WP_261928138.1">
    <property type="nucleotide sequence ID" value="NZ_CALYLG010000503.1"/>
</dbReference>